<gene>
    <name evidence="1" type="ORF">GCM10008939_06410</name>
</gene>
<evidence type="ECO:0000313" key="2">
    <source>
        <dbReference type="Proteomes" id="UP000635726"/>
    </source>
</evidence>
<dbReference type="RefSeq" id="WP_188960742.1">
    <property type="nucleotide sequence ID" value="NZ_BMOE01000001.1"/>
</dbReference>
<comment type="caution">
    <text evidence="1">The sequence shown here is derived from an EMBL/GenBank/DDBJ whole genome shotgun (WGS) entry which is preliminary data.</text>
</comment>
<protein>
    <submittedName>
        <fullName evidence="1">Uncharacterized protein</fullName>
    </submittedName>
</protein>
<accession>A0A917P793</accession>
<evidence type="ECO:0000313" key="1">
    <source>
        <dbReference type="EMBL" id="GGJ65214.1"/>
    </source>
</evidence>
<proteinExistence type="predicted"/>
<keyword evidence="2" id="KW-1185">Reference proteome</keyword>
<name>A0A917P793_9DEIO</name>
<dbReference type="AlphaFoldDB" id="A0A917P793"/>
<dbReference type="EMBL" id="BMOE01000001">
    <property type="protein sequence ID" value="GGJ65214.1"/>
    <property type="molecule type" value="Genomic_DNA"/>
</dbReference>
<organism evidence="1 2">
    <name type="scientific">Deinococcus aquiradiocola</name>
    <dbReference type="NCBI Taxonomy" id="393059"/>
    <lineage>
        <taxon>Bacteria</taxon>
        <taxon>Thermotogati</taxon>
        <taxon>Deinococcota</taxon>
        <taxon>Deinococci</taxon>
        <taxon>Deinococcales</taxon>
        <taxon>Deinococcaceae</taxon>
        <taxon>Deinococcus</taxon>
    </lineage>
</organism>
<dbReference type="Proteomes" id="UP000635726">
    <property type="component" value="Unassembled WGS sequence"/>
</dbReference>
<reference evidence="1" key="2">
    <citation type="submission" date="2020-09" db="EMBL/GenBank/DDBJ databases">
        <authorList>
            <person name="Sun Q."/>
            <person name="Ohkuma M."/>
        </authorList>
    </citation>
    <scope>NUCLEOTIDE SEQUENCE</scope>
    <source>
        <strain evidence="1">JCM 14371</strain>
    </source>
</reference>
<sequence>MDPWTSVLSKSAQRTLNVLERQGYRFVWHERGRDVHSFTPLADGTAWLTIQRTEDGRVLSFTGPIACPVPEETLDRVGSLLVLQAGGILQIPAH</sequence>
<reference evidence="1" key="1">
    <citation type="journal article" date="2014" name="Int. J. Syst. Evol. Microbiol.">
        <title>Complete genome sequence of Corynebacterium casei LMG S-19264T (=DSM 44701T), isolated from a smear-ripened cheese.</title>
        <authorList>
            <consortium name="US DOE Joint Genome Institute (JGI-PGF)"/>
            <person name="Walter F."/>
            <person name="Albersmeier A."/>
            <person name="Kalinowski J."/>
            <person name="Ruckert C."/>
        </authorList>
    </citation>
    <scope>NUCLEOTIDE SEQUENCE</scope>
    <source>
        <strain evidence="1">JCM 14371</strain>
    </source>
</reference>